<dbReference type="Pfam" id="PF04082">
    <property type="entry name" value="Fungal_trans"/>
    <property type="match status" value="1"/>
</dbReference>
<proteinExistence type="predicted"/>
<dbReference type="GO" id="GO:0005634">
    <property type="term" value="C:nucleus"/>
    <property type="evidence" value="ECO:0007669"/>
    <property type="project" value="UniProtKB-SubCell"/>
</dbReference>
<evidence type="ECO:0000256" key="3">
    <source>
        <dbReference type="ARBA" id="ARBA00022737"/>
    </source>
</evidence>
<feature type="domain" description="Xylanolytic transcriptional activator regulatory" evidence="8">
    <location>
        <begin position="77"/>
        <end position="286"/>
    </location>
</feature>
<dbReference type="CDD" id="cd12148">
    <property type="entry name" value="fungal_TF_MHR"/>
    <property type="match status" value="1"/>
</dbReference>
<sequence>MFNGLYSNASGFVDTSSIYDNWSLGPSDPLQHKAEALVTYCYPNPSMLPPGSNEAHGHDALKQILTADNVKHFLEEFKHWQSHWPMIHMPTFNPATANDGLVLAMVCIGAVYSARLGVREVRWLMELARTCVLRSSHIYQLAIHNARDEAPSDDRSSSDIEEIQALVLLQCIFVWHGTQKQRQQGREEFWALANVARRADLLRPVPKDRPSSSVLHQPGPLDGHDINSWSWTAWIEQEKRARALYLIFLIDASLAIFFNIPPQFDVHDIKLPLPADDAAWEARTAEDCAATLGLRGNGAQAKNLSGSRLPKQLGMPEAVKCLYNGNQFPERTTNVYSKFILIHVIHVQIFNIQRQLLAASNISSFGNPSSGTSTPQSRNSWTPTDGTISTGTSGRASPAEGASPQYAHAHQLLRQTMSALELWKKIWDADMNTQYPPHKRRLGFCRDGIHFYFLARLFLRSSRREEWANPADIRCQQVFHLLKQIRAYVASDSAQKGIDIGSVTTVDDNYGAQLADLTLNMALLFTRINPSPTPAE</sequence>
<dbReference type="OrthoDB" id="9439903at2759"/>
<keyword evidence="5" id="KW-0862">Zinc</keyword>
<reference evidence="9 10" key="1">
    <citation type="journal article" date="2018" name="Front. Microbiol.">
        <title>Genome-Wide Analysis of Corynespora cassiicola Leaf Fall Disease Putative Effectors.</title>
        <authorList>
            <person name="Lopez D."/>
            <person name="Ribeiro S."/>
            <person name="Label P."/>
            <person name="Fumanal B."/>
            <person name="Venisse J.S."/>
            <person name="Kohler A."/>
            <person name="de Oliveira R.R."/>
            <person name="Labutti K."/>
            <person name="Lipzen A."/>
            <person name="Lail K."/>
            <person name="Bauer D."/>
            <person name="Ohm R.A."/>
            <person name="Barry K.W."/>
            <person name="Spatafora J."/>
            <person name="Grigoriev I.V."/>
            <person name="Martin F.M."/>
            <person name="Pujade-Renaud V."/>
        </authorList>
    </citation>
    <scope>NUCLEOTIDE SEQUENCE [LARGE SCALE GENOMIC DNA]</scope>
    <source>
        <strain evidence="9 10">Philippines</strain>
    </source>
</reference>
<evidence type="ECO:0000256" key="1">
    <source>
        <dbReference type="ARBA" id="ARBA00004123"/>
    </source>
</evidence>
<organism evidence="9 10">
    <name type="scientific">Corynespora cassiicola Philippines</name>
    <dbReference type="NCBI Taxonomy" id="1448308"/>
    <lineage>
        <taxon>Eukaryota</taxon>
        <taxon>Fungi</taxon>
        <taxon>Dikarya</taxon>
        <taxon>Ascomycota</taxon>
        <taxon>Pezizomycotina</taxon>
        <taxon>Dothideomycetes</taxon>
        <taxon>Pleosporomycetidae</taxon>
        <taxon>Pleosporales</taxon>
        <taxon>Corynesporascaceae</taxon>
        <taxon>Corynespora</taxon>
    </lineage>
</organism>
<comment type="subcellular location">
    <subcellularLocation>
        <location evidence="1">Nucleus</location>
    </subcellularLocation>
</comment>
<evidence type="ECO:0000256" key="2">
    <source>
        <dbReference type="ARBA" id="ARBA00022723"/>
    </source>
</evidence>
<dbReference type="STRING" id="1448308.A0A2T2NV03"/>
<dbReference type="GO" id="GO:0000785">
    <property type="term" value="C:chromatin"/>
    <property type="evidence" value="ECO:0007669"/>
    <property type="project" value="TreeGrafter"/>
</dbReference>
<feature type="compositionally biased region" description="Polar residues" evidence="7">
    <location>
        <begin position="367"/>
        <end position="395"/>
    </location>
</feature>
<keyword evidence="4" id="KW-0863">Zinc-finger</keyword>
<evidence type="ECO:0000256" key="4">
    <source>
        <dbReference type="ARBA" id="ARBA00022771"/>
    </source>
</evidence>
<keyword evidence="10" id="KW-1185">Reference proteome</keyword>
<evidence type="ECO:0000313" key="10">
    <source>
        <dbReference type="Proteomes" id="UP000240883"/>
    </source>
</evidence>
<dbReference type="EMBL" id="KZ678133">
    <property type="protein sequence ID" value="PSN69224.1"/>
    <property type="molecule type" value="Genomic_DNA"/>
</dbReference>
<dbReference type="GO" id="GO:0006351">
    <property type="term" value="P:DNA-templated transcription"/>
    <property type="evidence" value="ECO:0007669"/>
    <property type="project" value="InterPro"/>
</dbReference>
<evidence type="ECO:0000256" key="5">
    <source>
        <dbReference type="ARBA" id="ARBA00022833"/>
    </source>
</evidence>
<accession>A0A2T2NV03</accession>
<dbReference type="AlphaFoldDB" id="A0A2T2NV03"/>
<evidence type="ECO:0000256" key="6">
    <source>
        <dbReference type="ARBA" id="ARBA00023242"/>
    </source>
</evidence>
<dbReference type="GO" id="GO:0000981">
    <property type="term" value="F:DNA-binding transcription factor activity, RNA polymerase II-specific"/>
    <property type="evidence" value="ECO:0007669"/>
    <property type="project" value="InterPro"/>
</dbReference>
<dbReference type="PANTHER" id="PTHR40626">
    <property type="entry name" value="MIP31509P"/>
    <property type="match status" value="1"/>
</dbReference>
<dbReference type="InterPro" id="IPR007219">
    <property type="entry name" value="XnlR_reg_dom"/>
</dbReference>
<dbReference type="Proteomes" id="UP000240883">
    <property type="component" value="Unassembled WGS sequence"/>
</dbReference>
<name>A0A2T2NV03_CORCC</name>
<feature type="region of interest" description="Disordered" evidence="7">
    <location>
        <begin position="367"/>
        <end position="404"/>
    </location>
</feature>
<protein>
    <recommendedName>
        <fullName evidence="8">Xylanolytic transcriptional activator regulatory domain-containing protein</fullName>
    </recommendedName>
</protein>
<keyword evidence="3" id="KW-0677">Repeat</keyword>
<dbReference type="GO" id="GO:0000978">
    <property type="term" value="F:RNA polymerase II cis-regulatory region sequence-specific DNA binding"/>
    <property type="evidence" value="ECO:0007669"/>
    <property type="project" value="InterPro"/>
</dbReference>
<evidence type="ECO:0000259" key="8">
    <source>
        <dbReference type="Pfam" id="PF04082"/>
    </source>
</evidence>
<dbReference type="InterPro" id="IPR051059">
    <property type="entry name" value="VerF-like"/>
</dbReference>
<evidence type="ECO:0000313" key="9">
    <source>
        <dbReference type="EMBL" id="PSN69224.1"/>
    </source>
</evidence>
<dbReference type="PANTHER" id="PTHR40626:SF12">
    <property type="entry name" value="RFEC"/>
    <property type="match status" value="1"/>
</dbReference>
<gene>
    <name evidence="9" type="ORF">BS50DRAFT_335898</name>
</gene>
<keyword evidence="6" id="KW-0539">Nucleus</keyword>
<keyword evidence="2" id="KW-0479">Metal-binding</keyword>
<evidence type="ECO:0000256" key="7">
    <source>
        <dbReference type="SAM" id="MobiDB-lite"/>
    </source>
</evidence>
<dbReference type="GO" id="GO:0008270">
    <property type="term" value="F:zinc ion binding"/>
    <property type="evidence" value="ECO:0007669"/>
    <property type="project" value="UniProtKB-KW"/>
</dbReference>